<comment type="similarity">
    <text evidence="1">Belongs to the PRORSD1 family.</text>
</comment>
<dbReference type="Gene3D" id="3.90.960.10">
    <property type="entry name" value="YbaK/aminoacyl-tRNA synthetase-associated domain"/>
    <property type="match status" value="1"/>
</dbReference>
<dbReference type="Pfam" id="PF04073">
    <property type="entry name" value="tRNA_edit"/>
    <property type="match status" value="1"/>
</dbReference>
<dbReference type="OrthoDB" id="5145315at2"/>
<evidence type="ECO:0000313" key="3">
    <source>
        <dbReference type="EMBL" id="EWT07130.1"/>
    </source>
</evidence>
<keyword evidence="3" id="KW-0238">DNA-binding</keyword>
<dbReference type="AlphaFoldDB" id="W9GM20"/>
<dbReference type="InterPro" id="IPR036754">
    <property type="entry name" value="YbaK/aa-tRNA-synt-asso_dom_sf"/>
</dbReference>
<dbReference type="PANTHER" id="PTHR31423">
    <property type="entry name" value="YBAK DOMAIN-CONTAINING PROTEIN"/>
    <property type="match status" value="1"/>
</dbReference>
<dbReference type="GO" id="GO:0003677">
    <property type="term" value="F:DNA binding"/>
    <property type="evidence" value="ECO:0007669"/>
    <property type="project" value="UniProtKB-KW"/>
</dbReference>
<reference evidence="4" key="1">
    <citation type="submission" date="2013-08" db="EMBL/GenBank/DDBJ databases">
        <title>Intrasporangium oryzae NRRL B-24470.</title>
        <authorList>
            <person name="Liu H."/>
            <person name="Wang G."/>
        </authorList>
    </citation>
    <scope>NUCLEOTIDE SEQUENCE [LARGE SCALE GENOMIC DNA]</scope>
    <source>
        <strain evidence="4">Q5-1</strain>
    </source>
</reference>
<dbReference type="Proteomes" id="UP000019494">
    <property type="component" value="Unassembled WGS sequence"/>
</dbReference>
<dbReference type="InterPro" id="IPR007214">
    <property type="entry name" value="YbaK/aa-tRNA-synth-assoc-dom"/>
</dbReference>
<dbReference type="SUPFAM" id="SSF55826">
    <property type="entry name" value="YbaK/ProRS associated domain"/>
    <property type="match status" value="1"/>
</dbReference>
<dbReference type="RefSeq" id="WP_081793367.1">
    <property type="nucleotide sequence ID" value="NZ_AWQS01000020.1"/>
</dbReference>
<proteinExistence type="inferred from homology"/>
<dbReference type="PANTHER" id="PTHR31423:SF3">
    <property type="entry name" value="PROLYL-TRNA SYNTHETASE ASSOCIATED DOMAIN-CONTAINING PROTEIN 1-RELATED"/>
    <property type="match status" value="1"/>
</dbReference>
<evidence type="ECO:0000259" key="2">
    <source>
        <dbReference type="Pfam" id="PF04073"/>
    </source>
</evidence>
<dbReference type="GO" id="GO:0002161">
    <property type="term" value="F:aminoacyl-tRNA deacylase activity"/>
    <property type="evidence" value="ECO:0007669"/>
    <property type="project" value="InterPro"/>
</dbReference>
<evidence type="ECO:0000313" key="4">
    <source>
        <dbReference type="Proteomes" id="UP000019494"/>
    </source>
</evidence>
<keyword evidence="4" id="KW-1185">Reference proteome</keyword>
<sequence>MTDTATIDETAEREALLTYLAGIGIVAPIVPYPAHTSIDEGKRLRGDLPGVFTKNLLLKDKKGNLFFVTAHEDTEIDLKTLHTRIDARGRLGFAAAHVMAELLHVTPGTATPLALRHDTAPQIALVVDERLEGAAQVNFHPMTHTESIGLTWKGFRTFADTTGHPPLLTTMN</sequence>
<evidence type="ECO:0000256" key="1">
    <source>
        <dbReference type="ARBA" id="ARBA00010201"/>
    </source>
</evidence>
<organism evidence="3 4">
    <name type="scientific">Intrasporangium chromatireducens Q5-1</name>
    <dbReference type="NCBI Taxonomy" id="584657"/>
    <lineage>
        <taxon>Bacteria</taxon>
        <taxon>Bacillati</taxon>
        <taxon>Actinomycetota</taxon>
        <taxon>Actinomycetes</taxon>
        <taxon>Micrococcales</taxon>
        <taxon>Intrasporangiaceae</taxon>
        <taxon>Intrasporangium</taxon>
    </lineage>
</organism>
<accession>W9GM20</accession>
<comment type="caution">
    <text evidence="3">The sequence shown here is derived from an EMBL/GenBank/DDBJ whole genome shotgun (WGS) entry which is preliminary data.</text>
</comment>
<dbReference type="EMBL" id="AWQS01000020">
    <property type="protein sequence ID" value="EWT07130.1"/>
    <property type="molecule type" value="Genomic_DNA"/>
</dbReference>
<protein>
    <submittedName>
        <fullName evidence="3">DNA-binding protein</fullName>
    </submittedName>
</protein>
<feature type="domain" description="YbaK/aminoacyl-tRNA synthetase-associated" evidence="2">
    <location>
        <begin position="37"/>
        <end position="157"/>
    </location>
</feature>
<name>W9GM20_9MICO</name>
<dbReference type="InterPro" id="IPR040285">
    <property type="entry name" value="ProX/PRXD1"/>
</dbReference>
<gene>
    <name evidence="3" type="ORF">N864_10885</name>
</gene>